<dbReference type="EMBL" id="MNYX01000078">
    <property type="protein sequence ID" value="OIP64398.1"/>
    <property type="molecule type" value="Genomic_DNA"/>
</dbReference>
<organism evidence="1 2">
    <name type="scientific">Candidatus Nomurabacteria bacterium CG2_30_43_9</name>
    <dbReference type="NCBI Taxonomy" id="1805283"/>
    <lineage>
        <taxon>Bacteria</taxon>
        <taxon>Candidatus Nomuraibacteriota</taxon>
    </lineage>
</organism>
<evidence type="ECO:0000313" key="2">
    <source>
        <dbReference type="Proteomes" id="UP000182059"/>
    </source>
</evidence>
<name>A0A1J5G905_9BACT</name>
<comment type="caution">
    <text evidence="1">The sequence shown here is derived from an EMBL/GenBank/DDBJ whole genome shotgun (WGS) entry which is preliminary data.</text>
</comment>
<reference evidence="1 2" key="1">
    <citation type="journal article" date="2016" name="Environ. Microbiol.">
        <title>Genomic resolution of a cold subsurface aquifer community provides metabolic insights for novel microbes adapted to high CO concentrations.</title>
        <authorList>
            <person name="Probst A.J."/>
            <person name="Castelle C.J."/>
            <person name="Singh A."/>
            <person name="Brown C.T."/>
            <person name="Anantharaman K."/>
            <person name="Sharon I."/>
            <person name="Hug L.A."/>
            <person name="Burstein D."/>
            <person name="Emerson J.B."/>
            <person name="Thomas B.C."/>
            <person name="Banfield J.F."/>
        </authorList>
    </citation>
    <scope>NUCLEOTIDE SEQUENCE [LARGE SCALE GENOMIC DNA]</scope>
    <source>
        <strain evidence="1">CG2_30_43_9</strain>
    </source>
</reference>
<dbReference type="AlphaFoldDB" id="A0A1J5G905"/>
<proteinExistence type="predicted"/>
<accession>A0A1J5G905</accession>
<sequence length="123" mass="13447">MDMFTADTHVQVLNDSMFNALKDSFDNYGKPTVKSGVCGNIHKFLTLTAESMGIEAWIQSGSLQGGAHIWSGMVIGSGEEKQIVFLDEGMLIPTGTLKIFTVGMWPLTQSLHGWLVSILIKNN</sequence>
<gene>
    <name evidence="1" type="ORF">AUK15_03330</name>
</gene>
<protein>
    <submittedName>
        <fullName evidence="1">Uncharacterized protein</fullName>
    </submittedName>
</protein>
<evidence type="ECO:0000313" key="1">
    <source>
        <dbReference type="EMBL" id="OIP64398.1"/>
    </source>
</evidence>
<dbReference type="Proteomes" id="UP000182059">
    <property type="component" value="Unassembled WGS sequence"/>
</dbReference>